<gene>
    <name evidence="2" type="ORF">SVXNc_0640</name>
</gene>
<sequence length="987" mass="102442">MVLAAVGSTAAVDVTSCSELQQVNNDLGADYELRNDIDCSSYPFDMIGESQAFTGRIDGNGYSIQDLDLSGENSLALFWRIGSGGEVGNITFENFDVYVQDGSYGTSSAKNGENGQNAAGLALTNNGLVENVGFDTMSKIRAGNGGNGFSTSGGSGGTGGQGGLAAGVVIDNQNSLVRVQFNGTVRSGDGGSGGNGVDGGSGSQAGMAAGIARSNNGFMANTTFSGSVRSGKSGDGGDGYTETGANGGQGADGRSAAGIVYQNAGTILRTSVVDATVKAGRAGHGGDGADDPSGRDDDKDAGYAGNAGDGRHASGIAFVNNNVIRKSRVSETTIRGGNGGNGGDGGNTDDGDQDIGSGRAEEGGQGGDAAGVVFTNRLDITDTYSNATVRGGNGGDGGHGGDISDDGADLSNDNRGGDGGDGGDATGFSARNMNNGEIDRSYTVSELNSGSGGAGGYGGSTLSCTYCGADDGDSGSSGQLHGFVSNSEATEQYSYWLESTASTSDGSAAPTTSSELQEESTFQPEWDFENVWGFGKCVGADIGGTYPVLRGIMSAAECRPDMYNPDPADGGVVGKSPDISVNVRAPASDSVDVDFLLNWSAYSDEEYDLVVDGENRKVQGLGLYDNVTVINGGVLRVGNSNYENSTLYTNHLNIDSSSYIQIWDQGEGSQIQMCGEDRSECDILIGKDHNTDVSSGEATASFNWGGVACMRTYPWYAIADDGAKVSVSDVWSFETLCSDASDPSAYNPEPSDGATNVALDPEVNATYRDPNGDIGEMEFYTGSAGLIGSCNNLVTGEECGVEYSSASDNLASYDWYVRVRSGESDWIRVPETGEWSFRTKPYGDVSNLEFEGYRLDFENGRQEYVVPRGQEQTIVFETKNRKEQRDITLTITEGGSFSSFVDGTDSQTFTLGNETRTSLINVAPDFTGSRTLELEARNNELNTVKKMSTTITSKETVQRPGSANEVPGISIVNLAVLAAASLAYMML</sequence>
<feature type="compositionally biased region" description="Gly residues" evidence="1">
    <location>
        <begin position="336"/>
        <end position="346"/>
    </location>
</feature>
<name>A0ABY8CEL3_9ARCH</name>
<dbReference type="GeneID" id="90590078"/>
<feature type="compositionally biased region" description="Gly residues" evidence="1">
    <location>
        <begin position="233"/>
        <end position="251"/>
    </location>
</feature>
<evidence type="ECO:0000256" key="1">
    <source>
        <dbReference type="SAM" id="MobiDB-lite"/>
    </source>
</evidence>
<keyword evidence="3" id="KW-1185">Reference proteome</keyword>
<feature type="region of interest" description="Disordered" evidence="1">
    <location>
        <begin position="279"/>
        <end position="314"/>
    </location>
</feature>
<feature type="compositionally biased region" description="Gly residues" evidence="1">
    <location>
        <begin position="391"/>
        <end position="401"/>
    </location>
</feature>
<accession>A0ABY8CEL3</accession>
<evidence type="ECO:0000313" key="2">
    <source>
        <dbReference type="EMBL" id="WEL19654.1"/>
    </source>
</evidence>
<protein>
    <submittedName>
        <fullName evidence="2">Membrane protein</fullName>
    </submittedName>
</protein>
<organism evidence="2 3">
    <name type="scientific">Candidatus Nanohalococcus occultus</name>
    <dbReference type="NCBI Taxonomy" id="2978047"/>
    <lineage>
        <taxon>Archaea</taxon>
        <taxon>Candidatus Nanohalarchaeota</taxon>
        <taxon>Candidatus Nanohalarchaeota incertae sedis</taxon>
        <taxon>Candidatus Nanohalococcus</taxon>
    </lineage>
</organism>
<feature type="region of interest" description="Disordered" evidence="1">
    <location>
        <begin position="184"/>
        <end position="205"/>
    </location>
</feature>
<feature type="region of interest" description="Disordered" evidence="1">
    <location>
        <begin position="501"/>
        <end position="522"/>
    </location>
</feature>
<dbReference type="RefSeq" id="WP_347721490.1">
    <property type="nucleotide sequence ID" value="NZ_CP104395.1"/>
</dbReference>
<feature type="compositionally biased region" description="Basic and acidic residues" evidence="1">
    <location>
        <begin position="292"/>
        <end position="301"/>
    </location>
</feature>
<feature type="compositionally biased region" description="Gly residues" evidence="1">
    <location>
        <begin position="188"/>
        <end position="203"/>
    </location>
</feature>
<dbReference type="Proteomes" id="UP001218034">
    <property type="component" value="Chromosome"/>
</dbReference>
<feature type="region of interest" description="Disordered" evidence="1">
    <location>
        <begin position="330"/>
        <end position="370"/>
    </location>
</feature>
<feature type="region of interest" description="Disordered" evidence="1">
    <location>
        <begin position="227"/>
        <end position="252"/>
    </location>
</feature>
<feature type="region of interest" description="Disordered" evidence="1">
    <location>
        <begin position="385"/>
        <end position="434"/>
    </location>
</feature>
<reference evidence="2 3" key="1">
    <citation type="submission" date="2022-09" db="EMBL/GenBank/DDBJ databases">
        <title>Xylan utilization by haloarchaea-nanohaloarchaea associations.</title>
        <authorList>
            <person name="Yakimov M."/>
        </authorList>
    </citation>
    <scope>NUCLEOTIDE SEQUENCE [LARGE SCALE GENOMIC DNA]</scope>
    <source>
        <strain evidence="2 3">SVXNc</strain>
    </source>
</reference>
<dbReference type="EMBL" id="CP104395">
    <property type="protein sequence ID" value="WEL19654.1"/>
    <property type="molecule type" value="Genomic_DNA"/>
</dbReference>
<proteinExistence type="predicted"/>
<evidence type="ECO:0000313" key="3">
    <source>
        <dbReference type="Proteomes" id="UP001218034"/>
    </source>
</evidence>